<keyword evidence="2" id="KW-0663">Pyridoxal phosphate</keyword>
<reference evidence="6" key="1">
    <citation type="journal article" date="2019" name="Int. J. Syst. Evol. Microbiol.">
        <title>The Global Catalogue of Microorganisms (GCM) 10K type strain sequencing project: providing services to taxonomists for standard genome sequencing and annotation.</title>
        <authorList>
            <consortium name="The Broad Institute Genomics Platform"/>
            <consortium name="The Broad Institute Genome Sequencing Center for Infectious Disease"/>
            <person name="Wu L."/>
            <person name="Ma J."/>
        </authorList>
    </citation>
    <scope>NUCLEOTIDE SEQUENCE [LARGE SCALE GENOMIC DNA]</scope>
    <source>
        <strain evidence="6">JCM 3115</strain>
    </source>
</reference>
<comment type="caution">
    <text evidence="5">The sequence shown here is derived from an EMBL/GenBank/DDBJ whole genome shotgun (WGS) entry which is preliminary data.</text>
</comment>
<dbReference type="CDD" id="cd01561">
    <property type="entry name" value="CBS_like"/>
    <property type="match status" value="1"/>
</dbReference>
<evidence type="ECO:0000256" key="1">
    <source>
        <dbReference type="ARBA" id="ARBA00001933"/>
    </source>
</evidence>
<dbReference type="EMBL" id="BMQJ01000015">
    <property type="protein sequence ID" value="GGQ18685.1"/>
    <property type="molecule type" value="Genomic_DNA"/>
</dbReference>
<comment type="cofactor">
    <cofactor evidence="1">
        <name>pyridoxal 5'-phosphate</name>
        <dbReference type="ChEBI" id="CHEBI:597326"/>
    </cofactor>
</comment>
<dbReference type="InterPro" id="IPR001926">
    <property type="entry name" value="TrpB-like_PALP"/>
</dbReference>
<sequence length="342" mass="35276">MTVSLQPPVATGHAVVSSLEELVGDTPLLRLALPDCPPDVRLLAKLEMLNPLSSVKDRAALRMILEAERSGALPPSGGTVIEASSGNTGISLAALCASRGHRCVIVLPDNATEERRAILRAFGAEIVLSPYQEGLLAAIERGVQLHRSIPGSFLVGQERNPANVAAHYETTGPEIWNACGGSVDVFVCAVGTGGTLTGVARYLKERGDVHVVAVEPAGSPVLSGGERGPHRIPGIGGGFVNPVTDVTCIDEVVTVTDGDAIGTARDLARHSGLFAGISSGAAVHAARVLAGRERWAGATIVTILPDSGERYLSIWDAPVDPAPQATASPQTTPVPLKGKCGA</sequence>
<dbReference type="InterPro" id="IPR050214">
    <property type="entry name" value="Cys_Synth/Cystath_Beta-Synth"/>
</dbReference>
<evidence type="ECO:0000313" key="6">
    <source>
        <dbReference type="Proteomes" id="UP000611554"/>
    </source>
</evidence>
<dbReference type="InterPro" id="IPR036052">
    <property type="entry name" value="TrpB-like_PALP_sf"/>
</dbReference>
<gene>
    <name evidence="5" type="ORF">GCM10010140_56440</name>
</gene>
<evidence type="ECO:0000259" key="4">
    <source>
        <dbReference type="Pfam" id="PF00291"/>
    </source>
</evidence>
<dbReference type="RefSeq" id="WP_189249466.1">
    <property type="nucleotide sequence ID" value="NZ_BMQJ01000015.1"/>
</dbReference>
<name>A0ABQ2R847_9ACTN</name>
<organism evidence="5 6">
    <name type="scientific">Streptosporangium pseudovulgare</name>
    <dbReference type="NCBI Taxonomy" id="35765"/>
    <lineage>
        <taxon>Bacteria</taxon>
        <taxon>Bacillati</taxon>
        <taxon>Actinomycetota</taxon>
        <taxon>Actinomycetes</taxon>
        <taxon>Streptosporangiales</taxon>
        <taxon>Streptosporangiaceae</taxon>
        <taxon>Streptosporangium</taxon>
    </lineage>
</organism>
<evidence type="ECO:0000256" key="3">
    <source>
        <dbReference type="SAM" id="MobiDB-lite"/>
    </source>
</evidence>
<dbReference type="Gene3D" id="3.40.50.1100">
    <property type="match status" value="2"/>
</dbReference>
<keyword evidence="6" id="KW-1185">Reference proteome</keyword>
<feature type="domain" description="Tryptophan synthase beta chain-like PALP" evidence="4">
    <location>
        <begin position="21"/>
        <end position="306"/>
    </location>
</feature>
<feature type="region of interest" description="Disordered" evidence="3">
    <location>
        <begin position="323"/>
        <end position="342"/>
    </location>
</feature>
<dbReference type="Proteomes" id="UP000611554">
    <property type="component" value="Unassembled WGS sequence"/>
</dbReference>
<dbReference type="Pfam" id="PF00291">
    <property type="entry name" value="PALP"/>
    <property type="match status" value="1"/>
</dbReference>
<evidence type="ECO:0000256" key="2">
    <source>
        <dbReference type="ARBA" id="ARBA00022898"/>
    </source>
</evidence>
<dbReference type="PANTHER" id="PTHR10314">
    <property type="entry name" value="CYSTATHIONINE BETA-SYNTHASE"/>
    <property type="match status" value="1"/>
</dbReference>
<evidence type="ECO:0000313" key="5">
    <source>
        <dbReference type="EMBL" id="GGQ18685.1"/>
    </source>
</evidence>
<accession>A0ABQ2R847</accession>
<protein>
    <submittedName>
        <fullName evidence="5">Cysteine synthase</fullName>
    </submittedName>
</protein>
<proteinExistence type="predicted"/>
<dbReference type="SUPFAM" id="SSF53686">
    <property type="entry name" value="Tryptophan synthase beta subunit-like PLP-dependent enzymes"/>
    <property type="match status" value="1"/>
</dbReference>